<keyword evidence="1" id="KW-1133">Transmembrane helix</keyword>
<keyword evidence="3" id="KW-1185">Reference proteome</keyword>
<keyword evidence="1" id="KW-0472">Membrane</keyword>
<gene>
    <name evidence="2" type="ORF">GCM10007852_34080</name>
</gene>
<proteinExistence type="predicted"/>
<reference evidence="2" key="2">
    <citation type="submission" date="2023-01" db="EMBL/GenBank/DDBJ databases">
        <title>Draft genome sequence of Agaribacter marinus strain NBRC 110023.</title>
        <authorList>
            <person name="Sun Q."/>
            <person name="Mori K."/>
        </authorList>
    </citation>
    <scope>NUCLEOTIDE SEQUENCE</scope>
    <source>
        <strain evidence="2">NBRC 110023</strain>
    </source>
</reference>
<dbReference type="EMBL" id="BSOT01000010">
    <property type="protein sequence ID" value="GLR72500.1"/>
    <property type="molecule type" value="Genomic_DNA"/>
</dbReference>
<feature type="transmembrane region" description="Helical" evidence="1">
    <location>
        <begin position="47"/>
        <end position="66"/>
    </location>
</feature>
<keyword evidence="1" id="KW-0812">Transmembrane</keyword>
<name>A0AA37WM10_9ALTE</name>
<organism evidence="2 3">
    <name type="scientific">Agaribacter marinus</name>
    <dbReference type="NCBI Taxonomy" id="1431249"/>
    <lineage>
        <taxon>Bacteria</taxon>
        <taxon>Pseudomonadati</taxon>
        <taxon>Pseudomonadota</taxon>
        <taxon>Gammaproteobacteria</taxon>
        <taxon>Alteromonadales</taxon>
        <taxon>Alteromonadaceae</taxon>
        <taxon>Agaribacter</taxon>
    </lineage>
</organism>
<accession>A0AA37WM10</accession>
<sequence length="70" mass="7545">MDIPVKKNNAIAVQISTISIPSKYTQSGIAIPATNVVIAKTAMFKGIIGGFFTIYSLSYFSVQLYANLTL</sequence>
<reference evidence="2" key="1">
    <citation type="journal article" date="2014" name="Int. J. Syst. Evol. Microbiol.">
        <title>Complete genome sequence of Corynebacterium casei LMG S-19264T (=DSM 44701T), isolated from a smear-ripened cheese.</title>
        <authorList>
            <consortium name="US DOE Joint Genome Institute (JGI-PGF)"/>
            <person name="Walter F."/>
            <person name="Albersmeier A."/>
            <person name="Kalinowski J."/>
            <person name="Ruckert C."/>
        </authorList>
    </citation>
    <scope>NUCLEOTIDE SEQUENCE</scope>
    <source>
        <strain evidence="2">NBRC 110023</strain>
    </source>
</reference>
<dbReference type="Proteomes" id="UP001156601">
    <property type="component" value="Unassembled WGS sequence"/>
</dbReference>
<evidence type="ECO:0000256" key="1">
    <source>
        <dbReference type="SAM" id="Phobius"/>
    </source>
</evidence>
<comment type="caution">
    <text evidence="2">The sequence shown here is derived from an EMBL/GenBank/DDBJ whole genome shotgun (WGS) entry which is preliminary data.</text>
</comment>
<dbReference type="AlphaFoldDB" id="A0AA37WM10"/>
<protein>
    <submittedName>
        <fullName evidence="2">Uncharacterized protein</fullName>
    </submittedName>
</protein>
<evidence type="ECO:0000313" key="2">
    <source>
        <dbReference type="EMBL" id="GLR72500.1"/>
    </source>
</evidence>
<evidence type="ECO:0000313" key="3">
    <source>
        <dbReference type="Proteomes" id="UP001156601"/>
    </source>
</evidence>